<evidence type="ECO:0000313" key="3">
    <source>
        <dbReference type="Proteomes" id="UP001165289"/>
    </source>
</evidence>
<protein>
    <submittedName>
        <fullName evidence="2">Uncharacterized protein</fullName>
    </submittedName>
</protein>
<evidence type="ECO:0000256" key="1">
    <source>
        <dbReference type="SAM" id="Coils"/>
    </source>
</evidence>
<dbReference type="Proteomes" id="UP001165289">
    <property type="component" value="Unassembled WGS sequence"/>
</dbReference>
<gene>
    <name evidence="2" type="ORF">LOD99_16005</name>
</gene>
<dbReference type="AlphaFoldDB" id="A0AAV7K6R4"/>
<reference evidence="2 3" key="1">
    <citation type="journal article" date="2023" name="BMC Biol.">
        <title>The compact genome of the sponge Oopsacas minuta (Hexactinellida) is lacking key metazoan core genes.</title>
        <authorList>
            <person name="Santini S."/>
            <person name="Schenkelaars Q."/>
            <person name="Jourda C."/>
            <person name="Duchesne M."/>
            <person name="Belahbib H."/>
            <person name="Rocher C."/>
            <person name="Selva M."/>
            <person name="Riesgo A."/>
            <person name="Vervoort M."/>
            <person name="Leys S.P."/>
            <person name="Kodjabachian L."/>
            <person name="Le Bivic A."/>
            <person name="Borchiellini C."/>
            <person name="Claverie J.M."/>
            <person name="Renard E."/>
        </authorList>
    </citation>
    <scope>NUCLEOTIDE SEQUENCE [LARGE SCALE GENOMIC DNA]</scope>
    <source>
        <strain evidence="2">SPO-2</strain>
    </source>
</reference>
<dbReference type="EMBL" id="JAKMXF010000133">
    <property type="protein sequence ID" value="KAI6656701.1"/>
    <property type="molecule type" value="Genomic_DNA"/>
</dbReference>
<sequence>MHHSESEQAALCSSIEFVPKDDEFQKSLVVSLEQGSTPQPTQSESNLSRRRITILKQGNEYANVFDQAQVVILGMRDSYEQMFKNWKKECDINSELSAEIKNLKLIIESQKIMTKKILGEKSQIQEELARSERRPKIQDRMEDLECEVKSLKIEKSQLKTENSEMEKSLNEKTQTLQFYRDEFGRKDEGSGLEGTSYRKRTVPIKRFNSTPTVNQVTEKRGCKVQAPTTRGVLKFLVGERL</sequence>
<keyword evidence="3" id="KW-1185">Reference proteome</keyword>
<feature type="coiled-coil region" evidence="1">
    <location>
        <begin position="134"/>
        <end position="182"/>
    </location>
</feature>
<evidence type="ECO:0000313" key="2">
    <source>
        <dbReference type="EMBL" id="KAI6656701.1"/>
    </source>
</evidence>
<organism evidence="2 3">
    <name type="scientific">Oopsacas minuta</name>
    <dbReference type="NCBI Taxonomy" id="111878"/>
    <lineage>
        <taxon>Eukaryota</taxon>
        <taxon>Metazoa</taxon>
        <taxon>Porifera</taxon>
        <taxon>Hexactinellida</taxon>
        <taxon>Hexasterophora</taxon>
        <taxon>Lyssacinosida</taxon>
        <taxon>Leucopsacidae</taxon>
        <taxon>Oopsacas</taxon>
    </lineage>
</organism>
<accession>A0AAV7K6R4</accession>
<comment type="caution">
    <text evidence="2">The sequence shown here is derived from an EMBL/GenBank/DDBJ whole genome shotgun (WGS) entry which is preliminary data.</text>
</comment>
<keyword evidence="1" id="KW-0175">Coiled coil</keyword>
<name>A0AAV7K6R4_9METZ</name>
<proteinExistence type="predicted"/>